<reference evidence="1" key="1">
    <citation type="submission" date="2018-10" db="EMBL/GenBank/DDBJ databases">
        <title>Effector identification in a new, highly contiguous assembly of the strawberry crown rot pathogen Phytophthora cactorum.</title>
        <authorList>
            <person name="Armitage A.D."/>
            <person name="Nellist C.F."/>
            <person name="Bates H."/>
            <person name="Vickerstaff R.J."/>
            <person name="Harrison R.J."/>
        </authorList>
    </citation>
    <scope>NUCLEOTIDE SEQUENCE</scope>
    <source>
        <strain evidence="1">P415</strain>
    </source>
</reference>
<dbReference type="AlphaFoldDB" id="A0A8T1G1A2"/>
<accession>A0A8T1G1A2</accession>
<proteinExistence type="predicted"/>
<gene>
    <name evidence="1" type="ORF">PC118_g12033</name>
</gene>
<evidence type="ECO:0000313" key="2">
    <source>
        <dbReference type="Proteomes" id="UP000697107"/>
    </source>
</evidence>
<evidence type="ECO:0000313" key="1">
    <source>
        <dbReference type="EMBL" id="KAG2978896.1"/>
    </source>
</evidence>
<organism evidence="1 2">
    <name type="scientific">Phytophthora cactorum</name>
    <dbReference type="NCBI Taxonomy" id="29920"/>
    <lineage>
        <taxon>Eukaryota</taxon>
        <taxon>Sar</taxon>
        <taxon>Stramenopiles</taxon>
        <taxon>Oomycota</taxon>
        <taxon>Peronosporomycetes</taxon>
        <taxon>Peronosporales</taxon>
        <taxon>Peronosporaceae</taxon>
        <taxon>Phytophthora</taxon>
    </lineage>
</organism>
<comment type="caution">
    <text evidence="1">The sequence shown here is derived from an EMBL/GenBank/DDBJ whole genome shotgun (WGS) entry which is preliminary data.</text>
</comment>
<sequence length="122" mass="14229">MLRTCHDPPVLQRLICCRERYKERDRSRSVYYRVIGCSKRLHGFNSSAVEYNLFDQLLLISEAGHLLEKLQAAWARCGWKDLLMAWLRCASWNAELELDIVKARDAFFASIDEPLYRAGICC</sequence>
<dbReference type="Proteomes" id="UP000697107">
    <property type="component" value="Unassembled WGS sequence"/>
</dbReference>
<protein>
    <submittedName>
        <fullName evidence="1">Uncharacterized protein</fullName>
    </submittedName>
</protein>
<name>A0A8T1G1A2_9STRA</name>
<dbReference type="EMBL" id="RCML01000377">
    <property type="protein sequence ID" value="KAG2978896.1"/>
    <property type="molecule type" value="Genomic_DNA"/>
</dbReference>